<dbReference type="PANTHER" id="PTHR38600:SF2">
    <property type="entry name" value="SLL0088 PROTEIN"/>
    <property type="match status" value="1"/>
</dbReference>
<evidence type="ECO:0000256" key="1">
    <source>
        <dbReference type="SAM" id="MobiDB-lite"/>
    </source>
</evidence>
<feature type="compositionally biased region" description="Pro residues" evidence="1">
    <location>
        <begin position="219"/>
        <end position="228"/>
    </location>
</feature>
<dbReference type="InterPro" id="IPR011991">
    <property type="entry name" value="ArsR-like_HTH"/>
</dbReference>
<comment type="caution">
    <text evidence="2">The sequence shown here is derived from an EMBL/GenBank/DDBJ whole genome shotgun (WGS) entry which is preliminary data.</text>
</comment>
<dbReference type="InterPro" id="IPR036388">
    <property type="entry name" value="WH-like_DNA-bd_sf"/>
</dbReference>
<dbReference type="Pfam" id="PF12840">
    <property type="entry name" value="HTH_20"/>
    <property type="match status" value="1"/>
</dbReference>
<dbReference type="Proteomes" id="UP001589890">
    <property type="component" value="Unassembled WGS sequence"/>
</dbReference>
<reference evidence="2 3" key="1">
    <citation type="submission" date="2024-09" db="EMBL/GenBank/DDBJ databases">
        <authorList>
            <person name="Sun Q."/>
            <person name="Mori K."/>
        </authorList>
    </citation>
    <scope>NUCLEOTIDE SEQUENCE [LARGE SCALE GENOMIC DNA]</scope>
    <source>
        <strain evidence="2 3">CGMCC 1.15906</strain>
    </source>
</reference>
<gene>
    <name evidence="2" type="ORF">ACFFGN_20895</name>
</gene>
<dbReference type="PANTHER" id="PTHR38600">
    <property type="entry name" value="TRANSCRIPTIONAL REGULATORY PROTEIN"/>
    <property type="match status" value="1"/>
</dbReference>
<dbReference type="EMBL" id="JBHLTC010000028">
    <property type="protein sequence ID" value="MFC0626550.1"/>
    <property type="molecule type" value="Genomic_DNA"/>
</dbReference>
<feature type="compositionally biased region" description="Pro residues" evidence="1">
    <location>
        <begin position="190"/>
        <end position="202"/>
    </location>
</feature>
<protein>
    <submittedName>
        <fullName evidence="2">Helix-turn-helix domain-containing protein</fullName>
    </submittedName>
</protein>
<dbReference type="SUPFAM" id="SSF46785">
    <property type="entry name" value="Winged helix' DNA-binding domain"/>
    <property type="match status" value="1"/>
</dbReference>
<sequence>MTERIRYLEEPEQVRAALSPLRRQLLGLLQEPASASQLAQTLDLPRQRVNYHLKELEKAGLVELAEERQRRGFVERLFRATSAAIVVDPAVMTTGEERAFTRLHDQYAAEHLVETAASTVREVARMQGKAAEAGQRLLTFTLEAEVRFAEPGDLHRFTDALTEAVRRTVEDFDAEGGRPYRLIAGGFPRPAGPPSTAGPPEQPSTAGPTEQPSTAGPIEPLPPQGDAS</sequence>
<dbReference type="Gene3D" id="1.10.10.10">
    <property type="entry name" value="Winged helix-like DNA-binding domain superfamily/Winged helix DNA-binding domain"/>
    <property type="match status" value="1"/>
</dbReference>
<evidence type="ECO:0000313" key="2">
    <source>
        <dbReference type="EMBL" id="MFC0626550.1"/>
    </source>
</evidence>
<proteinExistence type="predicted"/>
<feature type="compositionally biased region" description="Polar residues" evidence="1">
    <location>
        <begin position="203"/>
        <end position="214"/>
    </location>
</feature>
<dbReference type="InterPro" id="IPR036390">
    <property type="entry name" value="WH_DNA-bd_sf"/>
</dbReference>
<keyword evidence="3" id="KW-1185">Reference proteome</keyword>
<organism evidence="2 3">
    <name type="scientific">Kribbella deserti</name>
    <dbReference type="NCBI Taxonomy" id="1926257"/>
    <lineage>
        <taxon>Bacteria</taxon>
        <taxon>Bacillati</taxon>
        <taxon>Actinomycetota</taxon>
        <taxon>Actinomycetes</taxon>
        <taxon>Propionibacteriales</taxon>
        <taxon>Kribbellaceae</taxon>
        <taxon>Kribbella</taxon>
    </lineage>
</organism>
<name>A0ABV6QPI2_9ACTN</name>
<dbReference type="RefSeq" id="WP_380050275.1">
    <property type="nucleotide sequence ID" value="NZ_JBHLTC010000028.1"/>
</dbReference>
<evidence type="ECO:0000313" key="3">
    <source>
        <dbReference type="Proteomes" id="UP001589890"/>
    </source>
</evidence>
<dbReference type="CDD" id="cd00090">
    <property type="entry name" value="HTH_ARSR"/>
    <property type="match status" value="1"/>
</dbReference>
<accession>A0ABV6QPI2</accession>
<feature type="region of interest" description="Disordered" evidence="1">
    <location>
        <begin position="177"/>
        <end position="228"/>
    </location>
</feature>